<evidence type="ECO:0008006" key="4">
    <source>
        <dbReference type="Google" id="ProtNLM"/>
    </source>
</evidence>
<dbReference type="OrthoDB" id="9984275at2759"/>
<protein>
    <recommendedName>
        <fullName evidence="4">TPR-like protein</fullName>
    </recommendedName>
</protein>
<keyword evidence="3" id="KW-1185">Reference proteome</keyword>
<dbReference type="Proteomes" id="UP001165082">
    <property type="component" value="Unassembled WGS sequence"/>
</dbReference>
<accession>A0A9W7FGW9</accession>
<dbReference type="EMBL" id="BRXZ01000451">
    <property type="protein sequence ID" value="GMI11905.1"/>
    <property type="molecule type" value="Genomic_DNA"/>
</dbReference>
<feature type="compositionally biased region" description="Basic and acidic residues" evidence="1">
    <location>
        <begin position="1"/>
        <end position="11"/>
    </location>
</feature>
<dbReference type="InterPro" id="IPR011990">
    <property type="entry name" value="TPR-like_helical_dom_sf"/>
</dbReference>
<dbReference type="Gene3D" id="1.25.40.10">
    <property type="entry name" value="Tetratricopeptide repeat domain"/>
    <property type="match status" value="2"/>
</dbReference>
<name>A0A9W7FGW9_9STRA</name>
<proteinExistence type="predicted"/>
<feature type="non-terminal residue" evidence="2">
    <location>
        <position position="1"/>
    </location>
</feature>
<organism evidence="2 3">
    <name type="scientific">Triparma retinervis</name>
    <dbReference type="NCBI Taxonomy" id="2557542"/>
    <lineage>
        <taxon>Eukaryota</taxon>
        <taxon>Sar</taxon>
        <taxon>Stramenopiles</taxon>
        <taxon>Ochrophyta</taxon>
        <taxon>Bolidophyceae</taxon>
        <taxon>Parmales</taxon>
        <taxon>Triparmaceae</taxon>
        <taxon>Triparma</taxon>
    </lineage>
</organism>
<evidence type="ECO:0000313" key="3">
    <source>
        <dbReference type="Proteomes" id="UP001165082"/>
    </source>
</evidence>
<evidence type="ECO:0000313" key="2">
    <source>
        <dbReference type="EMBL" id="GMI11905.1"/>
    </source>
</evidence>
<evidence type="ECO:0000256" key="1">
    <source>
        <dbReference type="SAM" id="MobiDB-lite"/>
    </source>
</evidence>
<dbReference type="SUPFAM" id="SSF48452">
    <property type="entry name" value="TPR-like"/>
    <property type="match status" value="1"/>
</dbReference>
<gene>
    <name evidence="2" type="ORF">TrRE_jg1472</name>
</gene>
<comment type="caution">
    <text evidence="2">The sequence shown here is derived from an EMBL/GenBank/DDBJ whole genome shotgun (WGS) entry which is preliminary data.</text>
</comment>
<reference evidence="2" key="1">
    <citation type="submission" date="2022-07" db="EMBL/GenBank/DDBJ databases">
        <title>Genome analysis of Parmales, a sister group of diatoms, reveals the evolutionary specialization of diatoms from phago-mixotrophs to photoautotrophs.</title>
        <authorList>
            <person name="Ban H."/>
            <person name="Sato S."/>
            <person name="Yoshikawa S."/>
            <person name="Kazumasa Y."/>
            <person name="Nakamura Y."/>
            <person name="Ichinomiya M."/>
            <person name="Saitoh K."/>
            <person name="Sato N."/>
            <person name="Blanc-Mathieu R."/>
            <person name="Endo H."/>
            <person name="Kuwata A."/>
            <person name="Ogata H."/>
        </authorList>
    </citation>
    <scope>NUCLEOTIDE SEQUENCE</scope>
</reference>
<dbReference type="Pfam" id="PF14938">
    <property type="entry name" value="SNAP"/>
    <property type="match status" value="1"/>
</dbReference>
<dbReference type="AlphaFoldDB" id="A0A9W7FGW9"/>
<sequence>MAEVGVAERTHLTPNLTPPIPTPEWRAKGKTALKSSFFSSPSPLEAYGHYKKASECYKVLCLLPEEAMMRETSGECSMKCEHYSQAAADYKEAGKAWEDNGDAGKAGKAYEKAAEAWSWENDFSRAGEMLMMAGLAEVDGGSEKVGYDYLRSATSWMVPDHYNDFKDFRQGSPPPSAPPTMTGGKGAFTGEHLFKIAKVFLSVNELSDALYVLGAMSRFHLDDGVSTVSLFQCFLAVTAVQLAMGDAVAAERTYMEEHLQVTAYLSTDYCKVSEELVMGVKEFDGERVEKAKGERIVGMLDGEVRRVVMGIEG</sequence>
<feature type="region of interest" description="Disordered" evidence="1">
    <location>
        <begin position="1"/>
        <end position="24"/>
    </location>
</feature>